<keyword evidence="1" id="KW-0732">Signal</keyword>
<comment type="caution">
    <text evidence="2">The sequence shown here is derived from an EMBL/GenBank/DDBJ whole genome shotgun (WGS) entry which is preliminary data.</text>
</comment>
<gene>
    <name evidence="2" type="ORF">BDZ94DRAFT_1308866</name>
</gene>
<feature type="signal peptide" evidence="1">
    <location>
        <begin position="1"/>
        <end position="16"/>
    </location>
</feature>
<accession>A0A9P5Y6Z3</accession>
<feature type="chain" id="PRO_5040150341" evidence="1">
    <location>
        <begin position="17"/>
        <end position="320"/>
    </location>
</feature>
<dbReference type="AlphaFoldDB" id="A0A9P5Y6Z3"/>
<protein>
    <submittedName>
        <fullName evidence="2">Uncharacterized protein</fullName>
    </submittedName>
</protein>
<evidence type="ECO:0000256" key="1">
    <source>
        <dbReference type="SAM" id="SignalP"/>
    </source>
</evidence>
<reference evidence="2" key="1">
    <citation type="submission" date="2020-11" db="EMBL/GenBank/DDBJ databases">
        <authorList>
            <consortium name="DOE Joint Genome Institute"/>
            <person name="Ahrendt S."/>
            <person name="Riley R."/>
            <person name="Andreopoulos W."/>
            <person name="Labutti K."/>
            <person name="Pangilinan J."/>
            <person name="Ruiz-Duenas F.J."/>
            <person name="Barrasa J.M."/>
            <person name="Sanchez-Garcia M."/>
            <person name="Camarero S."/>
            <person name="Miyauchi S."/>
            <person name="Serrano A."/>
            <person name="Linde D."/>
            <person name="Babiker R."/>
            <person name="Drula E."/>
            <person name="Ayuso-Fernandez I."/>
            <person name="Pacheco R."/>
            <person name="Padilla G."/>
            <person name="Ferreira P."/>
            <person name="Barriuso J."/>
            <person name="Kellner H."/>
            <person name="Castanera R."/>
            <person name="Alfaro M."/>
            <person name="Ramirez L."/>
            <person name="Pisabarro A.G."/>
            <person name="Kuo A."/>
            <person name="Tritt A."/>
            <person name="Lipzen A."/>
            <person name="He G."/>
            <person name="Yan M."/>
            <person name="Ng V."/>
            <person name="Cullen D."/>
            <person name="Martin F."/>
            <person name="Rosso M.-N."/>
            <person name="Henrissat B."/>
            <person name="Hibbett D."/>
            <person name="Martinez A.T."/>
            <person name="Grigoriev I.V."/>
        </authorList>
    </citation>
    <scope>NUCLEOTIDE SEQUENCE</scope>
    <source>
        <strain evidence="2">CBS 247.69</strain>
    </source>
</reference>
<keyword evidence="3" id="KW-1185">Reference proteome</keyword>
<evidence type="ECO:0000313" key="3">
    <source>
        <dbReference type="Proteomes" id="UP000807353"/>
    </source>
</evidence>
<organism evidence="2 3">
    <name type="scientific">Collybia nuda</name>
    <dbReference type="NCBI Taxonomy" id="64659"/>
    <lineage>
        <taxon>Eukaryota</taxon>
        <taxon>Fungi</taxon>
        <taxon>Dikarya</taxon>
        <taxon>Basidiomycota</taxon>
        <taxon>Agaricomycotina</taxon>
        <taxon>Agaricomycetes</taxon>
        <taxon>Agaricomycetidae</taxon>
        <taxon>Agaricales</taxon>
        <taxon>Tricholomatineae</taxon>
        <taxon>Clitocybaceae</taxon>
        <taxon>Collybia</taxon>
    </lineage>
</organism>
<name>A0A9P5Y6Z3_9AGAR</name>
<dbReference type="EMBL" id="MU150263">
    <property type="protein sequence ID" value="KAF9463349.1"/>
    <property type="molecule type" value="Genomic_DNA"/>
</dbReference>
<dbReference type="Proteomes" id="UP000807353">
    <property type="component" value="Unassembled WGS sequence"/>
</dbReference>
<proteinExistence type="predicted"/>
<sequence length="320" mass="35219">MHFLFPFFGLLSASRAITTSAPEPDILGDLCTALTLATSIMDSALSMNDKASLDPEIDQRRIAAVNALVKISSKFAVGLERGTNLSRSGFVVATDYIYNIEEYIAGELEPHDVTEMVGPLVRRVDKLLENAKEMHTFFGDIQTDLDKVEYDLNNDDAYISNRISTAQDAIEKARNSRDTEVAFAIVCAALTPIIPVAAPLAVGLAGLALQDDAFLDYSIYIRDNLRNSLNDVRYLKTVVGSAKLATAVQIQYWSQTLDGLVALETTSLDWLEDPTSKRMAKKSLVQWRVVSKKYSECSHLVSDAGRYIQGRLLLLDGISS</sequence>
<evidence type="ECO:0000313" key="2">
    <source>
        <dbReference type="EMBL" id="KAF9463349.1"/>
    </source>
</evidence>
<dbReference type="OrthoDB" id="2877431at2759"/>